<dbReference type="SUPFAM" id="SSF49785">
    <property type="entry name" value="Galactose-binding domain-like"/>
    <property type="match status" value="1"/>
</dbReference>
<evidence type="ECO:0000256" key="5">
    <source>
        <dbReference type="ARBA" id="ARBA00023295"/>
    </source>
</evidence>
<dbReference type="SUPFAM" id="SSF51445">
    <property type="entry name" value="(Trans)glycosidases"/>
    <property type="match status" value="1"/>
</dbReference>
<keyword evidence="5" id="KW-0326">Glycosidase</keyword>
<dbReference type="InterPro" id="IPR008979">
    <property type="entry name" value="Galactose-bd-like_sf"/>
</dbReference>
<dbReference type="Pfam" id="PF21467">
    <property type="entry name" value="BetaGal_gal-bd"/>
    <property type="match status" value="1"/>
</dbReference>
<dbReference type="InterPro" id="IPR048912">
    <property type="entry name" value="BetaGal1-like_ABD1"/>
</dbReference>
<protein>
    <submittedName>
        <fullName evidence="9">Beta-galactosidase</fullName>
    </submittedName>
</protein>
<sequence length="376" mass="41485">MARESMSTFLFRYMFVGGTNFGFTNGANSPPYGPVPTSYDYDSPISEAGDITSKYYAVRDIISKYLPLPAMSVPSNTTKADYGPMPMEFVMTVQDALKYLSPLGPTKSEHPVSMEKIKFYYGFIMYRFTLKKDTKVPSILSTKGVRDRAIVMVNHVPFGILDRDNVTVNITGSKGQAVDILVENMGRINYGSQILNNTKGLIEDVMLDGDVVTGWEIYPLYLENLNQTLAAKIAKQERRAYPKTSADGKLMTPSIYVGSLVISGQPNDTFLDPTTWGKGQAVVNDFNLGRYWPGRGPQVTLFVPAPVLVAAPKINYLFLFELETAPCDQGLRKDGVCQVKLTDTPCLDGPNGPGKVAAEGKLEMEKLSEADRHLVH</sequence>
<dbReference type="Proteomes" id="UP000762676">
    <property type="component" value="Unassembled WGS sequence"/>
</dbReference>
<evidence type="ECO:0000259" key="7">
    <source>
        <dbReference type="Pfam" id="PF21317"/>
    </source>
</evidence>
<dbReference type="InterPro" id="IPR031330">
    <property type="entry name" value="Gly_Hdrlase_35_cat"/>
</dbReference>
<evidence type="ECO:0000259" key="6">
    <source>
        <dbReference type="Pfam" id="PF01301"/>
    </source>
</evidence>
<dbReference type="PANTHER" id="PTHR23421">
    <property type="entry name" value="BETA-GALACTOSIDASE RELATED"/>
    <property type="match status" value="1"/>
</dbReference>
<gene>
    <name evidence="9" type="ORF">ElyMa_001221000</name>
</gene>
<dbReference type="InterPro" id="IPR048913">
    <property type="entry name" value="BetaGal_gal-bd"/>
</dbReference>
<reference evidence="9 10" key="1">
    <citation type="journal article" date="2021" name="Elife">
        <title>Chloroplast acquisition without the gene transfer in kleptoplastic sea slugs, Plakobranchus ocellatus.</title>
        <authorList>
            <person name="Maeda T."/>
            <person name="Takahashi S."/>
            <person name="Yoshida T."/>
            <person name="Shimamura S."/>
            <person name="Takaki Y."/>
            <person name="Nagai Y."/>
            <person name="Toyoda A."/>
            <person name="Suzuki Y."/>
            <person name="Arimoto A."/>
            <person name="Ishii H."/>
            <person name="Satoh N."/>
            <person name="Nishiyama T."/>
            <person name="Hasebe M."/>
            <person name="Maruyama T."/>
            <person name="Minagawa J."/>
            <person name="Obokata J."/>
            <person name="Shigenobu S."/>
        </authorList>
    </citation>
    <scope>NUCLEOTIDE SEQUENCE [LARGE SCALE GENOMIC DNA]</scope>
</reference>
<feature type="domain" description="Beta-galactosidase 1-like first all-beta" evidence="7">
    <location>
        <begin position="111"/>
        <end position="220"/>
    </location>
</feature>
<evidence type="ECO:0000259" key="8">
    <source>
        <dbReference type="Pfam" id="PF21467"/>
    </source>
</evidence>
<evidence type="ECO:0000256" key="2">
    <source>
        <dbReference type="ARBA" id="ARBA00022729"/>
    </source>
</evidence>
<accession>A0AAV4I7T0</accession>
<feature type="domain" description="Glycoside hydrolase 35 catalytic" evidence="6">
    <location>
        <begin position="11"/>
        <end position="64"/>
    </location>
</feature>
<keyword evidence="4" id="KW-0325">Glycoprotein</keyword>
<dbReference type="Pfam" id="PF21317">
    <property type="entry name" value="BetaGal_ABD_1"/>
    <property type="match status" value="1"/>
</dbReference>
<comment type="caution">
    <text evidence="9">The sequence shown here is derived from an EMBL/GenBank/DDBJ whole genome shotgun (WGS) entry which is preliminary data.</text>
</comment>
<evidence type="ECO:0000256" key="3">
    <source>
        <dbReference type="ARBA" id="ARBA00022801"/>
    </source>
</evidence>
<evidence type="ECO:0000313" key="10">
    <source>
        <dbReference type="Proteomes" id="UP000762676"/>
    </source>
</evidence>
<name>A0AAV4I7T0_9GAST</name>
<keyword evidence="3" id="KW-0378">Hydrolase</keyword>
<dbReference type="Gene3D" id="2.60.120.260">
    <property type="entry name" value="Galactose-binding domain-like"/>
    <property type="match status" value="2"/>
</dbReference>
<evidence type="ECO:0000313" key="9">
    <source>
        <dbReference type="EMBL" id="GFS06358.1"/>
    </source>
</evidence>
<organism evidence="9 10">
    <name type="scientific">Elysia marginata</name>
    <dbReference type="NCBI Taxonomy" id="1093978"/>
    <lineage>
        <taxon>Eukaryota</taxon>
        <taxon>Metazoa</taxon>
        <taxon>Spiralia</taxon>
        <taxon>Lophotrochozoa</taxon>
        <taxon>Mollusca</taxon>
        <taxon>Gastropoda</taxon>
        <taxon>Heterobranchia</taxon>
        <taxon>Euthyneura</taxon>
        <taxon>Panpulmonata</taxon>
        <taxon>Sacoglossa</taxon>
        <taxon>Placobranchoidea</taxon>
        <taxon>Plakobranchidae</taxon>
        <taxon>Elysia</taxon>
    </lineage>
</organism>
<dbReference type="FunFam" id="2.60.120.260:FF:000021">
    <property type="entry name" value="Beta-galactosidase"/>
    <property type="match status" value="1"/>
</dbReference>
<dbReference type="GO" id="GO:0004553">
    <property type="term" value="F:hydrolase activity, hydrolyzing O-glycosyl compounds"/>
    <property type="evidence" value="ECO:0007669"/>
    <property type="project" value="InterPro"/>
</dbReference>
<comment type="similarity">
    <text evidence="1">Belongs to the glycosyl hydrolase 35 family.</text>
</comment>
<evidence type="ECO:0000256" key="4">
    <source>
        <dbReference type="ARBA" id="ARBA00023180"/>
    </source>
</evidence>
<dbReference type="PRINTS" id="PR00742">
    <property type="entry name" value="GLHYDRLASE35"/>
</dbReference>
<dbReference type="EMBL" id="BMAT01002420">
    <property type="protein sequence ID" value="GFS06358.1"/>
    <property type="molecule type" value="Genomic_DNA"/>
</dbReference>
<keyword evidence="2" id="KW-0732">Signal</keyword>
<dbReference type="GO" id="GO:0005975">
    <property type="term" value="P:carbohydrate metabolic process"/>
    <property type="evidence" value="ECO:0007669"/>
    <property type="project" value="InterPro"/>
</dbReference>
<dbReference type="InterPro" id="IPR001944">
    <property type="entry name" value="Glycoside_Hdrlase_35"/>
</dbReference>
<feature type="domain" description="Beta-galactosidase galactose-binding" evidence="8">
    <location>
        <begin position="253"/>
        <end position="309"/>
    </location>
</feature>
<dbReference type="Pfam" id="PF01301">
    <property type="entry name" value="Glyco_hydro_35"/>
    <property type="match status" value="1"/>
</dbReference>
<dbReference type="AlphaFoldDB" id="A0AAV4I7T0"/>
<evidence type="ECO:0000256" key="1">
    <source>
        <dbReference type="ARBA" id="ARBA00009809"/>
    </source>
</evidence>
<dbReference type="InterPro" id="IPR017853">
    <property type="entry name" value="GH"/>
</dbReference>
<proteinExistence type="inferred from homology"/>
<keyword evidence="10" id="KW-1185">Reference proteome</keyword>